<keyword evidence="2" id="KW-1185">Reference proteome</keyword>
<protein>
    <submittedName>
        <fullName evidence="1">Uncharacterized protein</fullName>
    </submittedName>
</protein>
<name>W1NPI7_AMBTC</name>
<dbReference type="Proteomes" id="UP000017836">
    <property type="component" value="Unassembled WGS sequence"/>
</dbReference>
<dbReference type="EMBL" id="KI396637">
    <property type="protein sequence ID" value="ERM96885.1"/>
    <property type="molecule type" value="Genomic_DNA"/>
</dbReference>
<gene>
    <name evidence="1" type="ORF">AMTR_s00074p00029810</name>
</gene>
<evidence type="ECO:0000313" key="2">
    <source>
        <dbReference type="Proteomes" id="UP000017836"/>
    </source>
</evidence>
<proteinExistence type="predicted"/>
<evidence type="ECO:0000313" key="1">
    <source>
        <dbReference type="EMBL" id="ERM96885.1"/>
    </source>
</evidence>
<dbReference type="Gramene" id="ERM96885">
    <property type="protein sequence ID" value="ERM96885"/>
    <property type="gene ID" value="AMTR_s00074p00029810"/>
</dbReference>
<reference evidence="2" key="1">
    <citation type="journal article" date="2013" name="Science">
        <title>The Amborella genome and the evolution of flowering plants.</title>
        <authorList>
            <consortium name="Amborella Genome Project"/>
        </authorList>
    </citation>
    <scope>NUCLEOTIDE SEQUENCE [LARGE SCALE GENOMIC DNA]</scope>
</reference>
<organism evidence="1 2">
    <name type="scientific">Amborella trichopoda</name>
    <dbReference type="NCBI Taxonomy" id="13333"/>
    <lineage>
        <taxon>Eukaryota</taxon>
        <taxon>Viridiplantae</taxon>
        <taxon>Streptophyta</taxon>
        <taxon>Embryophyta</taxon>
        <taxon>Tracheophyta</taxon>
        <taxon>Spermatophyta</taxon>
        <taxon>Magnoliopsida</taxon>
        <taxon>Amborellales</taxon>
        <taxon>Amborellaceae</taxon>
        <taxon>Amborella</taxon>
    </lineage>
</organism>
<dbReference type="AlphaFoldDB" id="W1NPI7"/>
<accession>W1NPI7</accession>
<sequence length="116" mass="11930">MNITPIREVASELILMVLELAPIPSFALSPVLTSGPTEGGLPQAVEASHGAVNKGSSAFQGEGFVVNEVSGHTEVAPLLGTDVTEAPVLTSSGLEKSMIFMVTSPEPITTMVIVPS</sequence>
<dbReference type="HOGENOM" id="CLU_2100169_0_0_1"/>